<dbReference type="AlphaFoldDB" id="A0A842YKV3"/>
<dbReference type="SUPFAM" id="SSF52402">
    <property type="entry name" value="Adenine nucleotide alpha hydrolases-like"/>
    <property type="match status" value="1"/>
</dbReference>
<dbReference type="Gene3D" id="3.90.1490.10">
    <property type="entry name" value="putative n-type atp pyrophosphatase, domain 2"/>
    <property type="match status" value="1"/>
</dbReference>
<proteinExistence type="predicted"/>
<feature type="domain" description="Diphthamide synthase" evidence="1">
    <location>
        <begin position="1"/>
        <end position="221"/>
    </location>
</feature>
<dbReference type="GO" id="GO:0017183">
    <property type="term" value="P:protein histidyl modification to diphthamide"/>
    <property type="evidence" value="ECO:0007669"/>
    <property type="project" value="TreeGrafter"/>
</dbReference>
<protein>
    <submittedName>
        <fullName evidence="2">TIGR00289 family protein</fullName>
    </submittedName>
</protein>
<gene>
    <name evidence="2" type="ORF">DNK57_01915</name>
</gene>
<dbReference type="PANTHER" id="PTHR12196">
    <property type="entry name" value="DOMAIN OF UNKNOWN FUNCTION 71 DUF71 -CONTAINING PROTEIN"/>
    <property type="match status" value="1"/>
</dbReference>
<dbReference type="PIRSF" id="PIRSF039123">
    <property type="entry name" value="Diphthamide_synthase"/>
    <property type="match status" value="1"/>
</dbReference>
<dbReference type="PANTHER" id="PTHR12196:SF2">
    <property type="entry name" value="DIPHTHINE--AMMONIA LIGASE"/>
    <property type="match status" value="1"/>
</dbReference>
<sequence>MKSAVLYSGGKDSTMALYHALQESEVECLVSVISDNPESHMYHVPNIHLTALLAEALGIPLMESRTAGVEEEEVEDLAAALKILAERGVEAVYSGALYSEYQRSRIDSICRRLGLRSVAPLWHRDPLDYMEEIVDLGFRVMVTAVAAEGLDESWLGRIVDRAMIDELADLSERYGINPAFEGGEAESLVLDGPIFKKRLEIIEYEKKWFFDNGFLDIKRAVLVDKD</sequence>
<dbReference type="InterPro" id="IPR014729">
    <property type="entry name" value="Rossmann-like_a/b/a_fold"/>
</dbReference>
<dbReference type="NCBIfam" id="TIGR00289">
    <property type="entry name" value="TIGR00289 family protein"/>
    <property type="match status" value="1"/>
</dbReference>
<reference evidence="2" key="1">
    <citation type="submission" date="2018-06" db="EMBL/GenBank/DDBJ databases">
        <title>Draft genome sequence of Methanothermobacter thermautotrophicus Strain WHS, a thermophilic, hydrogenotrophic methanogen isolated from Washburn Hot Springs in Yellowstone National Park, USA.</title>
        <authorList>
            <person name="Mckay L.J."/>
            <person name="Klingelsmith K."/>
            <person name="Inskeep W.P."/>
            <person name="Fields M.W."/>
        </authorList>
    </citation>
    <scope>NUCLEOTIDE SEQUENCE</scope>
    <source>
        <strain evidence="2">WHS</strain>
    </source>
</reference>
<dbReference type="Gene3D" id="3.40.50.620">
    <property type="entry name" value="HUPs"/>
    <property type="match status" value="1"/>
</dbReference>
<dbReference type="CDD" id="cd01994">
    <property type="entry name" value="AANH_PF0828-like"/>
    <property type="match status" value="1"/>
</dbReference>
<dbReference type="Pfam" id="PF01902">
    <property type="entry name" value="Diphthami_syn_2"/>
    <property type="match status" value="1"/>
</dbReference>
<name>A0A842YKV3_METTF</name>
<dbReference type="GO" id="GO:0017178">
    <property type="term" value="F:diphthine-ammonia ligase activity"/>
    <property type="evidence" value="ECO:0007669"/>
    <property type="project" value="TreeGrafter"/>
</dbReference>
<dbReference type="InterPro" id="IPR005237">
    <property type="entry name" value="MJ0570"/>
</dbReference>
<dbReference type="EMBL" id="QKOF01000003">
    <property type="protein sequence ID" value="MBE2899587.1"/>
    <property type="molecule type" value="Genomic_DNA"/>
</dbReference>
<dbReference type="NCBIfam" id="TIGR03679">
    <property type="entry name" value="arCOG00187"/>
    <property type="match status" value="1"/>
</dbReference>
<dbReference type="OrthoDB" id="372052at2157"/>
<dbReference type="InterPro" id="IPR002761">
    <property type="entry name" value="Diphthami_syn_dom"/>
</dbReference>
<evidence type="ECO:0000313" key="3">
    <source>
        <dbReference type="Proteomes" id="UP000646659"/>
    </source>
</evidence>
<dbReference type="NCBIfam" id="TIGR00290">
    <property type="entry name" value="MJ0570_dom"/>
    <property type="match status" value="1"/>
</dbReference>
<dbReference type="RefSeq" id="WP_192961365.1">
    <property type="nucleotide sequence ID" value="NZ_QKOF01000003.1"/>
</dbReference>
<organism evidence="2 3">
    <name type="scientific">Methanothermobacter thermautotrophicus</name>
    <name type="common">Methanobacterium thermoformicicum</name>
    <dbReference type="NCBI Taxonomy" id="145262"/>
    <lineage>
        <taxon>Archaea</taxon>
        <taxon>Methanobacteriati</taxon>
        <taxon>Methanobacteriota</taxon>
        <taxon>Methanomada group</taxon>
        <taxon>Methanobacteria</taxon>
        <taxon>Methanobacteriales</taxon>
        <taxon>Methanobacteriaceae</taxon>
        <taxon>Methanothermobacter</taxon>
    </lineage>
</organism>
<dbReference type="Proteomes" id="UP000646659">
    <property type="component" value="Unassembled WGS sequence"/>
</dbReference>
<dbReference type="InterPro" id="IPR022427">
    <property type="entry name" value="MJ0570_ATP-bd"/>
</dbReference>
<evidence type="ECO:0000259" key="1">
    <source>
        <dbReference type="Pfam" id="PF01902"/>
    </source>
</evidence>
<dbReference type="InterPro" id="IPR030662">
    <property type="entry name" value="DPH6/MJ0570"/>
</dbReference>
<accession>A0A842YKV3</accession>
<comment type="caution">
    <text evidence="2">The sequence shown here is derived from an EMBL/GenBank/DDBJ whole genome shotgun (WGS) entry which is preliminary data.</text>
</comment>
<evidence type="ECO:0000313" key="2">
    <source>
        <dbReference type="EMBL" id="MBE2899587.1"/>
    </source>
</evidence>